<keyword evidence="5" id="KW-1185">Reference proteome</keyword>
<keyword evidence="2" id="KW-0560">Oxidoreductase</keyword>
<dbReference type="PRINTS" id="PR00080">
    <property type="entry name" value="SDRFAMILY"/>
</dbReference>
<dbReference type="InterPro" id="IPR002347">
    <property type="entry name" value="SDR_fam"/>
</dbReference>
<dbReference type="Proteomes" id="UP001500751">
    <property type="component" value="Unassembled WGS sequence"/>
</dbReference>
<dbReference type="Pfam" id="PF00106">
    <property type="entry name" value="adh_short"/>
    <property type="match status" value="1"/>
</dbReference>
<dbReference type="InterPro" id="IPR036291">
    <property type="entry name" value="NAD(P)-bd_dom_sf"/>
</dbReference>
<comment type="similarity">
    <text evidence="1 3">Belongs to the short-chain dehydrogenases/reductases (SDR) family.</text>
</comment>
<evidence type="ECO:0000313" key="4">
    <source>
        <dbReference type="EMBL" id="GAA2016003.1"/>
    </source>
</evidence>
<dbReference type="Gene3D" id="3.40.50.720">
    <property type="entry name" value="NAD(P)-binding Rossmann-like Domain"/>
    <property type="match status" value="1"/>
</dbReference>
<evidence type="ECO:0000256" key="1">
    <source>
        <dbReference type="ARBA" id="ARBA00006484"/>
    </source>
</evidence>
<dbReference type="PANTHER" id="PTHR43391:SF91">
    <property type="entry name" value="OS04G0390700 PROTEIN"/>
    <property type="match status" value="1"/>
</dbReference>
<organism evidence="4 5">
    <name type="scientific">Catenulispora yoronensis</name>
    <dbReference type="NCBI Taxonomy" id="450799"/>
    <lineage>
        <taxon>Bacteria</taxon>
        <taxon>Bacillati</taxon>
        <taxon>Actinomycetota</taxon>
        <taxon>Actinomycetes</taxon>
        <taxon>Catenulisporales</taxon>
        <taxon>Catenulisporaceae</taxon>
        <taxon>Catenulispora</taxon>
    </lineage>
</organism>
<evidence type="ECO:0000313" key="5">
    <source>
        <dbReference type="Proteomes" id="UP001500751"/>
    </source>
</evidence>
<name>A0ABP5F5M6_9ACTN</name>
<dbReference type="EMBL" id="BAAAQN010000004">
    <property type="protein sequence ID" value="GAA2016003.1"/>
    <property type="molecule type" value="Genomic_DNA"/>
</dbReference>
<dbReference type="InterPro" id="IPR020904">
    <property type="entry name" value="Sc_DH/Rdtase_CS"/>
</dbReference>
<evidence type="ECO:0000256" key="2">
    <source>
        <dbReference type="ARBA" id="ARBA00023002"/>
    </source>
</evidence>
<evidence type="ECO:0000256" key="3">
    <source>
        <dbReference type="RuleBase" id="RU000363"/>
    </source>
</evidence>
<dbReference type="PROSITE" id="PS00061">
    <property type="entry name" value="ADH_SHORT"/>
    <property type="match status" value="1"/>
</dbReference>
<sequence length="246" mass="26033">MMNTEPTRDPVSGRAVLITGANRGLGQALVEEALRRGARRVYAGSRQPLTHPDARVTPLLLDVTDTAHIEAAVKAVDELDLLINNAGVSTPEALDDRESLDRHLAVNLYGPWSLTQAFRPHITAAHGTVVNVLSLAAVASLPIMPAYSMSKAAALSLTQATRALLAADGVRVHAVLAGPIDTDMSRDLPIQKTPPEAVARAVLDAVAEGTEDIFPDPWSATLAEAWNGGPVRKLEQDNAALLTQLG</sequence>
<dbReference type="PANTHER" id="PTHR43391">
    <property type="entry name" value="RETINOL DEHYDROGENASE-RELATED"/>
    <property type="match status" value="1"/>
</dbReference>
<reference evidence="5" key="1">
    <citation type="journal article" date="2019" name="Int. J. Syst. Evol. Microbiol.">
        <title>The Global Catalogue of Microorganisms (GCM) 10K type strain sequencing project: providing services to taxonomists for standard genome sequencing and annotation.</title>
        <authorList>
            <consortium name="The Broad Institute Genomics Platform"/>
            <consortium name="The Broad Institute Genome Sequencing Center for Infectious Disease"/>
            <person name="Wu L."/>
            <person name="Ma J."/>
        </authorList>
    </citation>
    <scope>NUCLEOTIDE SEQUENCE [LARGE SCALE GENOMIC DNA]</scope>
    <source>
        <strain evidence="5">JCM 16014</strain>
    </source>
</reference>
<protein>
    <submittedName>
        <fullName evidence="4">SDR family oxidoreductase</fullName>
    </submittedName>
</protein>
<dbReference type="SUPFAM" id="SSF51735">
    <property type="entry name" value="NAD(P)-binding Rossmann-fold domains"/>
    <property type="match status" value="1"/>
</dbReference>
<gene>
    <name evidence="4" type="ORF">GCM10009839_09260</name>
</gene>
<comment type="caution">
    <text evidence="4">The sequence shown here is derived from an EMBL/GenBank/DDBJ whole genome shotgun (WGS) entry which is preliminary data.</text>
</comment>
<proteinExistence type="inferred from homology"/>
<dbReference type="PRINTS" id="PR00081">
    <property type="entry name" value="GDHRDH"/>
</dbReference>
<accession>A0ABP5F5M6</accession>